<accession>A0ABX1Q2L1</accession>
<comment type="catalytic activity">
    <reaction evidence="7 8">
        <text>hydrogencarbonate + H(+) = CO2 + H2O</text>
        <dbReference type="Rhea" id="RHEA:10748"/>
        <dbReference type="ChEBI" id="CHEBI:15377"/>
        <dbReference type="ChEBI" id="CHEBI:15378"/>
        <dbReference type="ChEBI" id="CHEBI:16526"/>
        <dbReference type="ChEBI" id="CHEBI:17544"/>
        <dbReference type="EC" id="4.2.1.1"/>
    </reaction>
</comment>
<protein>
    <recommendedName>
        <fullName evidence="3 8">Carbonic anhydrase</fullName>
        <ecNumber evidence="3 8">4.2.1.1</ecNumber>
    </recommendedName>
    <alternativeName>
        <fullName evidence="8">Carbonate dehydratase</fullName>
    </alternativeName>
</protein>
<evidence type="ECO:0000313" key="9">
    <source>
        <dbReference type="EMBL" id="NMG44601.1"/>
    </source>
</evidence>
<dbReference type="PANTHER" id="PTHR11002">
    <property type="entry name" value="CARBONIC ANHYDRASE"/>
    <property type="match status" value="1"/>
</dbReference>
<evidence type="ECO:0000256" key="1">
    <source>
        <dbReference type="ARBA" id="ARBA00001947"/>
    </source>
</evidence>
<dbReference type="Pfam" id="PF00484">
    <property type="entry name" value="Pro_CA"/>
    <property type="match status" value="1"/>
</dbReference>
<comment type="caution">
    <text evidence="9">The sequence shown here is derived from an EMBL/GenBank/DDBJ whole genome shotgun (WGS) entry which is preliminary data.</text>
</comment>
<sequence length="238" mass="26295">MVDSLVKGVARFHRGYFRRNRAKFAELVDKGQNPDTLFITCADSRIIPHAVTQSDPGDLFVMRNVGNMVPPYRPGQECNSTGASIEYAVSVLGVSEIVVCGHSHCGACAALYQAGHHDELELTYRWLAQGRSVRDLVLAQSAREQQHRKPAGFVGSNERDHVMRATEKAMVVQHLANLMTYPAVARRVAEGNLNIHGWYYVIEHGVIEAYDPAQLAFAPLAAPQLPHRQRPMALLAAS</sequence>
<evidence type="ECO:0000256" key="7">
    <source>
        <dbReference type="ARBA" id="ARBA00048348"/>
    </source>
</evidence>
<dbReference type="CDD" id="cd00884">
    <property type="entry name" value="beta_CA_cladeB"/>
    <property type="match status" value="1"/>
</dbReference>
<dbReference type="InterPro" id="IPR015892">
    <property type="entry name" value="Carbonic_anhydrase_CS"/>
</dbReference>
<evidence type="ECO:0000256" key="8">
    <source>
        <dbReference type="RuleBase" id="RU003956"/>
    </source>
</evidence>
<reference evidence="9 10" key="1">
    <citation type="submission" date="2019-12" db="EMBL/GenBank/DDBJ databases">
        <title>Comparative genomics gives insights into the taxonomy of the Azoarcus-Aromatoleum group and reveals separate origins of nif in the plant-associated Azoarcus and non-plant-associated Aromatoleum sub-groups.</title>
        <authorList>
            <person name="Lafos M."/>
            <person name="Maluk M."/>
            <person name="Batista M."/>
            <person name="Junghare M."/>
            <person name="Carmona M."/>
            <person name="Faoro H."/>
            <person name="Cruz L.M."/>
            <person name="Battistoni F."/>
            <person name="De Souza E."/>
            <person name="Pedrosa F."/>
            <person name="Chen W.-M."/>
            <person name="Poole P.S."/>
            <person name="Dixon R.A."/>
            <person name="James E.K."/>
        </authorList>
    </citation>
    <scope>NUCLEOTIDE SEQUENCE [LARGE SCALE GENOMIC DNA]</scope>
    <source>
        <strain evidence="9 10">Td21</strain>
    </source>
</reference>
<keyword evidence="10" id="KW-1185">Reference proteome</keyword>
<evidence type="ECO:0000256" key="3">
    <source>
        <dbReference type="ARBA" id="ARBA00012925"/>
    </source>
</evidence>
<name>A0ABX1Q2L1_9RHOO</name>
<comment type="cofactor">
    <cofactor evidence="1">
        <name>Zn(2+)</name>
        <dbReference type="ChEBI" id="CHEBI:29105"/>
    </cofactor>
</comment>
<evidence type="ECO:0000256" key="2">
    <source>
        <dbReference type="ARBA" id="ARBA00006217"/>
    </source>
</evidence>
<comment type="function">
    <text evidence="8">Reversible hydration of carbon dioxide.</text>
</comment>
<dbReference type="Proteomes" id="UP000623795">
    <property type="component" value="Unassembled WGS sequence"/>
</dbReference>
<evidence type="ECO:0000313" key="10">
    <source>
        <dbReference type="Proteomes" id="UP000623795"/>
    </source>
</evidence>
<keyword evidence="6 8" id="KW-0456">Lyase</keyword>
<keyword evidence="5 8" id="KW-0862">Zinc</keyword>
<dbReference type="PANTHER" id="PTHR11002:SF76">
    <property type="entry name" value="CARBONIC ANHYDRASE"/>
    <property type="match status" value="1"/>
</dbReference>
<dbReference type="InterPro" id="IPR045066">
    <property type="entry name" value="Beta_CA_cladeB"/>
</dbReference>
<dbReference type="RefSeq" id="WP_169256457.1">
    <property type="nucleotide sequence ID" value="NZ_WTVN01000018.1"/>
</dbReference>
<dbReference type="InterPro" id="IPR036874">
    <property type="entry name" value="Carbonic_anhydrase_sf"/>
</dbReference>
<proteinExistence type="inferred from homology"/>
<dbReference type="EC" id="4.2.1.1" evidence="3 8"/>
<comment type="similarity">
    <text evidence="2 8">Belongs to the beta-class carbonic anhydrase family.</text>
</comment>
<dbReference type="Gene3D" id="3.40.1050.10">
    <property type="entry name" value="Carbonic anhydrase"/>
    <property type="match status" value="1"/>
</dbReference>
<dbReference type="EMBL" id="WTVN01000018">
    <property type="protein sequence ID" value="NMG44601.1"/>
    <property type="molecule type" value="Genomic_DNA"/>
</dbReference>
<dbReference type="PROSITE" id="PS00705">
    <property type="entry name" value="PROK_CO2_ANHYDRASE_2"/>
    <property type="match status" value="1"/>
</dbReference>
<gene>
    <name evidence="9" type="ORF">GPA22_12780</name>
</gene>
<dbReference type="PROSITE" id="PS00704">
    <property type="entry name" value="PROK_CO2_ANHYDRASE_1"/>
    <property type="match status" value="1"/>
</dbReference>
<organism evidence="9 10">
    <name type="scientific">Aromatoleum toluvorans</name>
    <dbReference type="NCBI Taxonomy" id="92002"/>
    <lineage>
        <taxon>Bacteria</taxon>
        <taxon>Pseudomonadati</taxon>
        <taxon>Pseudomonadota</taxon>
        <taxon>Betaproteobacteria</taxon>
        <taxon>Rhodocyclales</taxon>
        <taxon>Rhodocyclaceae</taxon>
        <taxon>Aromatoleum</taxon>
    </lineage>
</organism>
<dbReference type="SMART" id="SM00947">
    <property type="entry name" value="Pro_CA"/>
    <property type="match status" value="1"/>
</dbReference>
<dbReference type="SUPFAM" id="SSF53056">
    <property type="entry name" value="beta-carbonic anhydrase, cab"/>
    <property type="match status" value="1"/>
</dbReference>
<keyword evidence="4" id="KW-0479">Metal-binding</keyword>
<evidence type="ECO:0000256" key="4">
    <source>
        <dbReference type="ARBA" id="ARBA00022723"/>
    </source>
</evidence>
<evidence type="ECO:0000256" key="5">
    <source>
        <dbReference type="ARBA" id="ARBA00022833"/>
    </source>
</evidence>
<dbReference type="InterPro" id="IPR001765">
    <property type="entry name" value="Carbonic_anhydrase"/>
</dbReference>
<evidence type="ECO:0000256" key="6">
    <source>
        <dbReference type="ARBA" id="ARBA00023239"/>
    </source>
</evidence>